<dbReference type="Proteomes" id="UP000188603">
    <property type="component" value="Chromosome"/>
</dbReference>
<accession>A0A1U9K583</accession>
<comment type="catalytic activity">
    <reaction evidence="9 10">
        <text>heme b + (2E,6E)-farnesyl diphosphate + H2O = Fe(II)-heme o + diphosphate</text>
        <dbReference type="Rhea" id="RHEA:28070"/>
        <dbReference type="ChEBI" id="CHEBI:15377"/>
        <dbReference type="ChEBI" id="CHEBI:33019"/>
        <dbReference type="ChEBI" id="CHEBI:60344"/>
        <dbReference type="ChEBI" id="CHEBI:60530"/>
        <dbReference type="ChEBI" id="CHEBI:175763"/>
        <dbReference type="EC" id="2.5.1.141"/>
    </reaction>
</comment>
<protein>
    <recommendedName>
        <fullName evidence="10">Protoheme IX farnesyltransferase</fullName>
        <ecNumber evidence="10">2.5.1.141</ecNumber>
    </recommendedName>
    <alternativeName>
        <fullName evidence="10">Heme B farnesyltransferase</fullName>
    </alternativeName>
    <alternativeName>
        <fullName evidence="10">Heme O synthase</fullName>
    </alternativeName>
</protein>
<dbReference type="GO" id="GO:0008495">
    <property type="term" value="F:protoheme IX farnesyltransferase activity"/>
    <property type="evidence" value="ECO:0007669"/>
    <property type="project" value="UniProtKB-UniRule"/>
</dbReference>
<sequence>MGSGAGTGPPVTEPLHWRDFITVTKTGIVKSNVLSAAAAFWLAVQTVGRSGTDFSGLSGFLLFLYTCVGTALIIASGCVLNNYLDRDLDKKMERTKHRPSVQRFDSRLLLGYGIVLGIAGTLLLVTLVNLITAVLGLLGIFFYVIVYTLWMKRTTSLNTVVGGLSGAIPPMMGWCAVTGGLDAGAGLLFVIMFLWQPPHFLALAMLRSEEYRVAGFKMLTSESGAKETKWQMLLWTTALVPASLLLYLLPSLGDLYLTVMTILGGFYVAYALQGVYGNAPNEKQWAGKMFGYSLIYLVVMYAVIFVDAAL</sequence>
<evidence type="ECO:0000256" key="3">
    <source>
        <dbReference type="ARBA" id="ARBA00022475"/>
    </source>
</evidence>
<evidence type="ECO:0000256" key="8">
    <source>
        <dbReference type="ARBA" id="ARBA00023136"/>
    </source>
</evidence>
<dbReference type="PANTHER" id="PTHR43448">
    <property type="entry name" value="PROTOHEME IX FARNESYLTRANSFERASE, MITOCHONDRIAL"/>
    <property type="match status" value="1"/>
</dbReference>
<dbReference type="NCBIfam" id="TIGR01473">
    <property type="entry name" value="cyoE_ctaB"/>
    <property type="match status" value="1"/>
</dbReference>
<evidence type="ECO:0000256" key="10">
    <source>
        <dbReference type="HAMAP-Rule" id="MF_00154"/>
    </source>
</evidence>
<keyword evidence="3 10" id="KW-1003">Cell membrane</keyword>
<dbReference type="InterPro" id="IPR044878">
    <property type="entry name" value="UbiA_sf"/>
</dbReference>
<dbReference type="KEGG" id="ntr:B0W44_04675"/>
<comment type="function">
    <text evidence="10">Converts heme B (protoheme IX) to heme O by substitution of the vinyl group on carbon 2 of heme B porphyrin ring with a hydroxyethyl farnesyl side group.</text>
</comment>
<reference evidence="11 12" key="1">
    <citation type="journal article" date="2015" name="Int. J. Syst. Evol. Microbiol.">
        <title>Novibacillus thermophilus gen. nov., sp. nov., a Gram-staining-negative and moderately thermophilic member of the family Thermoactinomycetaceae.</title>
        <authorList>
            <person name="Yang G."/>
            <person name="Chen J."/>
            <person name="Zhou S."/>
        </authorList>
    </citation>
    <scope>NUCLEOTIDE SEQUENCE [LARGE SCALE GENOMIC DNA]</scope>
    <source>
        <strain evidence="11 12">SG-1</strain>
    </source>
</reference>
<feature type="transmembrane region" description="Helical" evidence="10">
    <location>
        <begin position="104"/>
        <end position="124"/>
    </location>
</feature>
<dbReference type="UniPathway" id="UPA00834">
    <property type="reaction ID" value="UER00712"/>
</dbReference>
<dbReference type="EC" id="2.5.1.141" evidence="10"/>
<dbReference type="STRING" id="1471761.B0W44_04675"/>
<dbReference type="GO" id="GO:0005886">
    <property type="term" value="C:plasma membrane"/>
    <property type="evidence" value="ECO:0007669"/>
    <property type="project" value="UniProtKB-SubCell"/>
</dbReference>
<dbReference type="AlphaFoldDB" id="A0A1U9K583"/>
<evidence type="ECO:0000256" key="5">
    <source>
        <dbReference type="ARBA" id="ARBA00022692"/>
    </source>
</evidence>
<evidence type="ECO:0000313" key="11">
    <source>
        <dbReference type="EMBL" id="AQS55170.1"/>
    </source>
</evidence>
<evidence type="ECO:0000256" key="4">
    <source>
        <dbReference type="ARBA" id="ARBA00022679"/>
    </source>
</evidence>
<dbReference type="HAMAP" id="MF_00154">
    <property type="entry name" value="CyoE_CtaB"/>
    <property type="match status" value="1"/>
</dbReference>
<feature type="transmembrane region" description="Helical" evidence="10">
    <location>
        <begin position="256"/>
        <end position="277"/>
    </location>
</feature>
<organism evidence="11 12">
    <name type="scientific">Novibacillus thermophilus</name>
    <dbReference type="NCBI Taxonomy" id="1471761"/>
    <lineage>
        <taxon>Bacteria</taxon>
        <taxon>Bacillati</taxon>
        <taxon>Bacillota</taxon>
        <taxon>Bacilli</taxon>
        <taxon>Bacillales</taxon>
        <taxon>Thermoactinomycetaceae</taxon>
        <taxon>Novibacillus</taxon>
    </lineage>
</organism>
<evidence type="ECO:0000256" key="1">
    <source>
        <dbReference type="ARBA" id="ARBA00004651"/>
    </source>
</evidence>
<dbReference type="InterPro" id="IPR000537">
    <property type="entry name" value="UbiA_prenyltransferase"/>
</dbReference>
<dbReference type="Gene3D" id="1.10.357.140">
    <property type="entry name" value="UbiA prenyltransferase"/>
    <property type="match status" value="1"/>
</dbReference>
<feature type="transmembrane region" description="Helical" evidence="10">
    <location>
        <begin position="171"/>
        <end position="195"/>
    </location>
</feature>
<dbReference type="EMBL" id="CP019699">
    <property type="protein sequence ID" value="AQS55170.1"/>
    <property type="molecule type" value="Genomic_DNA"/>
</dbReference>
<keyword evidence="5 10" id="KW-0812">Transmembrane</keyword>
<proteinExistence type="inferred from homology"/>
<comment type="miscellaneous">
    <text evidence="10">Carbon 2 of the heme B porphyrin ring is defined according to the Fischer nomenclature.</text>
</comment>
<keyword evidence="4 10" id="KW-0808">Transferase</keyword>
<dbReference type="InterPro" id="IPR006369">
    <property type="entry name" value="Protohaem_IX_farnesylTrfase"/>
</dbReference>
<gene>
    <name evidence="10" type="primary">ctaB</name>
    <name evidence="11" type="ORF">B0W44_04675</name>
</gene>
<dbReference type="CDD" id="cd13957">
    <property type="entry name" value="PT_UbiA_Cox10"/>
    <property type="match status" value="1"/>
</dbReference>
<keyword evidence="8 10" id="KW-0472">Membrane</keyword>
<evidence type="ECO:0000256" key="6">
    <source>
        <dbReference type="ARBA" id="ARBA00022989"/>
    </source>
</evidence>
<evidence type="ECO:0000256" key="9">
    <source>
        <dbReference type="ARBA" id="ARBA00047690"/>
    </source>
</evidence>
<comment type="pathway">
    <text evidence="2 10">Porphyrin-containing compound metabolism; heme O biosynthesis; heme O from protoheme: step 1/1.</text>
</comment>
<dbReference type="OrthoDB" id="9814417at2"/>
<evidence type="ECO:0000313" key="12">
    <source>
        <dbReference type="Proteomes" id="UP000188603"/>
    </source>
</evidence>
<feature type="transmembrane region" description="Helical" evidence="10">
    <location>
        <begin position="289"/>
        <end position="309"/>
    </location>
</feature>
<keyword evidence="7 10" id="KW-0350">Heme biosynthesis</keyword>
<evidence type="ECO:0000256" key="7">
    <source>
        <dbReference type="ARBA" id="ARBA00023133"/>
    </source>
</evidence>
<feature type="transmembrane region" description="Helical" evidence="10">
    <location>
        <begin position="130"/>
        <end position="150"/>
    </location>
</feature>
<name>A0A1U9K583_9BACL</name>
<keyword evidence="6 10" id="KW-1133">Transmembrane helix</keyword>
<comment type="subcellular location">
    <subcellularLocation>
        <location evidence="1 10">Cell membrane</location>
        <topology evidence="1 10">Multi-pass membrane protein</topology>
    </subcellularLocation>
</comment>
<dbReference type="GO" id="GO:0048034">
    <property type="term" value="P:heme O biosynthetic process"/>
    <property type="evidence" value="ECO:0007669"/>
    <property type="project" value="UniProtKB-UniRule"/>
</dbReference>
<evidence type="ECO:0000256" key="2">
    <source>
        <dbReference type="ARBA" id="ARBA00004919"/>
    </source>
</evidence>
<comment type="similarity">
    <text evidence="10">Belongs to the UbiA prenyltransferase family. Protoheme IX farnesyltransferase subfamily.</text>
</comment>
<dbReference type="Pfam" id="PF01040">
    <property type="entry name" value="UbiA"/>
    <property type="match status" value="1"/>
</dbReference>
<feature type="transmembrane region" description="Helical" evidence="10">
    <location>
        <begin position="60"/>
        <end position="84"/>
    </location>
</feature>
<dbReference type="FunFam" id="1.10.357.140:FF:000001">
    <property type="entry name" value="Protoheme IX farnesyltransferase"/>
    <property type="match status" value="1"/>
</dbReference>
<comment type="subunit">
    <text evidence="10">Interacts with CtaA.</text>
</comment>
<dbReference type="PANTHER" id="PTHR43448:SF2">
    <property type="entry name" value="PROTOHEME IX FARNESYLTRANSFERASE, MITOCHONDRIAL"/>
    <property type="match status" value="1"/>
</dbReference>
<keyword evidence="12" id="KW-1185">Reference proteome</keyword>